<comment type="caution">
    <text evidence="2">The sequence shown here is derived from an EMBL/GenBank/DDBJ whole genome shotgun (WGS) entry which is preliminary data.</text>
</comment>
<protein>
    <submittedName>
        <fullName evidence="2">Amidase</fullName>
    </submittedName>
</protein>
<reference evidence="2 3" key="1">
    <citation type="journal article" date="2017" name="Poromechanics V (2013)">
        <title>Genomic Characterization of the Arsenic-Tolerant Actinobacterium, &lt;i&gt;Rhodococcus erythropolis&lt;/i&gt; S43.</title>
        <authorList>
            <person name="Retamal-Morales G."/>
            <person name="Mehnert M."/>
            <person name="Schwabe R."/>
            <person name="Tischler D."/>
            <person name="Schloemann M."/>
            <person name="Levican G.J."/>
        </authorList>
    </citation>
    <scope>NUCLEOTIDE SEQUENCE [LARGE SCALE GENOMIC DNA]</scope>
    <source>
        <strain evidence="2 3">S43</strain>
    </source>
</reference>
<proteinExistence type="predicted"/>
<dbReference type="InterPro" id="IPR052739">
    <property type="entry name" value="FAAH2"/>
</dbReference>
<gene>
    <name evidence="2" type="ORF">BS297_16555</name>
</gene>
<organism evidence="2 3">
    <name type="scientific">Rhodococcus erythropolis</name>
    <name type="common">Arthrobacter picolinophilus</name>
    <dbReference type="NCBI Taxonomy" id="1833"/>
    <lineage>
        <taxon>Bacteria</taxon>
        <taxon>Bacillati</taxon>
        <taxon>Actinomycetota</taxon>
        <taxon>Actinomycetes</taxon>
        <taxon>Mycobacteriales</taxon>
        <taxon>Nocardiaceae</taxon>
        <taxon>Rhodococcus</taxon>
        <taxon>Rhodococcus erythropolis group</taxon>
    </lineage>
</organism>
<dbReference type="GO" id="GO:0012505">
    <property type="term" value="C:endomembrane system"/>
    <property type="evidence" value="ECO:0007669"/>
    <property type="project" value="TreeGrafter"/>
</dbReference>
<evidence type="ECO:0000313" key="3">
    <source>
        <dbReference type="Proteomes" id="UP000325576"/>
    </source>
</evidence>
<name>A0A5N5E1F8_RHOER</name>
<dbReference type="InterPro" id="IPR036928">
    <property type="entry name" value="AS_sf"/>
</dbReference>
<dbReference type="Proteomes" id="UP000325576">
    <property type="component" value="Unassembled WGS sequence"/>
</dbReference>
<feature type="non-terminal residue" evidence="2">
    <location>
        <position position="123"/>
    </location>
</feature>
<evidence type="ECO:0000313" key="2">
    <source>
        <dbReference type="EMBL" id="KAB2584239.1"/>
    </source>
</evidence>
<dbReference type="InterPro" id="IPR023631">
    <property type="entry name" value="Amidase_dom"/>
</dbReference>
<feature type="domain" description="Amidase" evidence="1">
    <location>
        <begin position="42"/>
        <end position="123"/>
    </location>
</feature>
<dbReference type="Gene3D" id="3.90.1300.10">
    <property type="entry name" value="Amidase signature (AS) domain"/>
    <property type="match status" value="1"/>
</dbReference>
<dbReference type="PANTHER" id="PTHR43372:SF4">
    <property type="entry name" value="FATTY-ACID AMIDE HYDROLASE 2"/>
    <property type="match status" value="1"/>
</dbReference>
<dbReference type="SUPFAM" id="SSF75304">
    <property type="entry name" value="Amidase signature (AS) enzymes"/>
    <property type="match status" value="1"/>
</dbReference>
<dbReference type="EMBL" id="MRBO01000457">
    <property type="protein sequence ID" value="KAB2584239.1"/>
    <property type="molecule type" value="Genomic_DNA"/>
</dbReference>
<dbReference type="PANTHER" id="PTHR43372">
    <property type="entry name" value="FATTY-ACID AMIDE HYDROLASE"/>
    <property type="match status" value="1"/>
</dbReference>
<accession>A0A5N5E1F8</accession>
<evidence type="ECO:0000259" key="1">
    <source>
        <dbReference type="Pfam" id="PF01425"/>
    </source>
</evidence>
<dbReference type="AlphaFoldDB" id="A0A5N5E1F8"/>
<sequence>MVHAADPVDESVSGAPENRELVMADAVTLSGLIRRREVSCVEVMDSYLDQIEVHNPAVNAIVALRDREALTAEARERDSQLASGQYLGWMHGFPHAVKDLSAAKGLPFTSGSPMFADRIAEED</sequence>
<dbReference type="Pfam" id="PF01425">
    <property type="entry name" value="Amidase"/>
    <property type="match status" value="1"/>
</dbReference>